<dbReference type="Gene3D" id="1.10.760.20">
    <property type="entry name" value="Protein of unknown function DUF3243"/>
    <property type="match status" value="1"/>
</dbReference>
<comment type="caution">
    <text evidence="1">The sequence shown here is derived from an EMBL/GenBank/DDBJ whole genome shotgun (WGS) entry which is preliminary data.</text>
</comment>
<gene>
    <name evidence="1" type="ORF">H7B67_14485</name>
</gene>
<name>A0A841SSJ5_9BACL</name>
<evidence type="ECO:0000313" key="1">
    <source>
        <dbReference type="EMBL" id="MBB6635323.1"/>
    </source>
</evidence>
<sequence>MSNVLSNFDTWKKFLGNRVEAAKSAGIGEDAISKLAYEIGEFLDNKVDPQNDEERVLKELWDAGDESERKTIAGLMVKLAQRT</sequence>
<accession>A0A841SSJ5</accession>
<dbReference type="PIRSF" id="PIRSF004764">
    <property type="entry name" value="YmfJ"/>
    <property type="match status" value="1"/>
</dbReference>
<reference evidence="1 2" key="1">
    <citation type="submission" date="2020-08" db="EMBL/GenBank/DDBJ databases">
        <title>Cohnella phylogeny.</title>
        <authorList>
            <person name="Dunlap C."/>
        </authorList>
    </citation>
    <scope>NUCLEOTIDE SEQUENCE [LARGE SCALE GENOMIC DNA]</scope>
    <source>
        <strain evidence="1 2">DSM 25241</strain>
    </source>
</reference>
<dbReference type="Proteomes" id="UP000535838">
    <property type="component" value="Unassembled WGS sequence"/>
</dbReference>
<protein>
    <submittedName>
        <fullName evidence="1">DUF3243 domain-containing protein</fullName>
    </submittedName>
</protein>
<evidence type="ECO:0000313" key="2">
    <source>
        <dbReference type="Proteomes" id="UP000535838"/>
    </source>
</evidence>
<proteinExistence type="predicted"/>
<dbReference type="AlphaFoldDB" id="A0A841SSJ5"/>
<dbReference type="RefSeq" id="WP_185120564.1">
    <property type="nucleotide sequence ID" value="NZ_JACJVQ010000013.1"/>
</dbReference>
<dbReference type="Pfam" id="PF11588">
    <property type="entry name" value="DUF3243"/>
    <property type="match status" value="1"/>
</dbReference>
<dbReference type="InterPro" id="IPR021637">
    <property type="entry name" value="DUF3243"/>
</dbReference>
<dbReference type="InterPro" id="IPR038292">
    <property type="entry name" value="YmfJ/YflH_sf"/>
</dbReference>
<dbReference type="EMBL" id="JACJVQ010000013">
    <property type="protein sequence ID" value="MBB6635323.1"/>
    <property type="molecule type" value="Genomic_DNA"/>
</dbReference>
<keyword evidence="2" id="KW-1185">Reference proteome</keyword>
<dbReference type="InterPro" id="IPR024702">
    <property type="entry name" value="Uncharacterised_YmfJ"/>
</dbReference>
<organism evidence="1 2">
    <name type="scientific">Cohnella thailandensis</name>
    <dbReference type="NCBI Taxonomy" id="557557"/>
    <lineage>
        <taxon>Bacteria</taxon>
        <taxon>Bacillati</taxon>
        <taxon>Bacillota</taxon>
        <taxon>Bacilli</taxon>
        <taxon>Bacillales</taxon>
        <taxon>Paenibacillaceae</taxon>
        <taxon>Cohnella</taxon>
    </lineage>
</organism>